<dbReference type="Proteomes" id="UP000317839">
    <property type="component" value="Unassembled WGS sequence"/>
</dbReference>
<keyword evidence="1" id="KW-0472">Membrane</keyword>
<dbReference type="EMBL" id="VIKR01000002">
    <property type="protein sequence ID" value="TQV74859.1"/>
    <property type="molecule type" value="Genomic_DNA"/>
</dbReference>
<dbReference type="OrthoDB" id="9767863at2"/>
<keyword evidence="4" id="KW-0808">Transferase</keyword>
<dbReference type="GO" id="GO:0009103">
    <property type="term" value="P:lipopolysaccharide biosynthetic process"/>
    <property type="evidence" value="ECO:0007669"/>
    <property type="project" value="TreeGrafter"/>
</dbReference>
<feature type="transmembrane region" description="Helical" evidence="1">
    <location>
        <begin position="34"/>
        <end position="54"/>
    </location>
</feature>
<evidence type="ECO:0000313" key="4">
    <source>
        <dbReference type="EMBL" id="TQV74859.1"/>
    </source>
</evidence>
<feature type="domain" description="Acyltransferase 3" evidence="2">
    <location>
        <begin position="8"/>
        <end position="324"/>
    </location>
</feature>
<dbReference type="AlphaFoldDB" id="A0A545TCC2"/>
<feature type="transmembrane region" description="Helical" evidence="1">
    <location>
        <begin position="75"/>
        <end position="94"/>
    </location>
</feature>
<keyword evidence="1" id="KW-0812">Transmembrane</keyword>
<dbReference type="PANTHER" id="PTHR23028:SF53">
    <property type="entry name" value="ACYL_TRANSF_3 DOMAIN-CONTAINING PROTEIN"/>
    <property type="match status" value="1"/>
</dbReference>
<keyword evidence="4" id="KW-0012">Acyltransferase</keyword>
<reference evidence="4 5" key="1">
    <citation type="submission" date="2019-06" db="EMBL/GenBank/DDBJ databases">
        <title>Draft genome of Aliikangiella marina GYP-15.</title>
        <authorList>
            <person name="Wang G."/>
        </authorList>
    </citation>
    <scope>NUCLEOTIDE SEQUENCE [LARGE SCALE GENOMIC DNA]</scope>
    <source>
        <strain evidence="4 5">GYP-15</strain>
    </source>
</reference>
<keyword evidence="1" id="KW-1133">Transmembrane helix</keyword>
<accession>A0A545TCC2</accession>
<comment type="caution">
    <text evidence="4">The sequence shown here is derived from an EMBL/GenBank/DDBJ whole genome shotgun (WGS) entry which is preliminary data.</text>
</comment>
<feature type="transmembrane region" description="Helical" evidence="1">
    <location>
        <begin position="191"/>
        <end position="213"/>
    </location>
</feature>
<feature type="transmembrane region" description="Helical" evidence="1">
    <location>
        <begin position="287"/>
        <end position="304"/>
    </location>
</feature>
<feature type="transmembrane region" description="Helical" evidence="1">
    <location>
        <begin position="12"/>
        <end position="28"/>
    </location>
</feature>
<evidence type="ECO:0000259" key="2">
    <source>
        <dbReference type="Pfam" id="PF01757"/>
    </source>
</evidence>
<feature type="transmembrane region" description="Helical" evidence="1">
    <location>
        <begin position="351"/>
        <end position="369"/>
    </location>
</feature>
<dbReference type="RefSeq" id="WP_142941477.1">
    <property type="nucleotide sequence ID" value="NZ_VIKR01000002.1"/>
</dbReference>
<gene>
    <name evidence="4" type="ORF">FLL45_07820</name>
</gene>
<sequence length="676" mass="76788">MANIHYRPEIDGLRAIAVMSVIVFHAGVESMSGGFIGVDVFYVISGFLITRILLKSVAEEKFSFSDFYARRIKRLLPAAMVLIVCTLIFGAFILSPNRYIELAKSAFYSNLFLANVWFMKNSGYFDLSTQIQPLVHMWSLAVEEQFYLFYPLLLVFANKIGGISGIKFLVLFILVSSFGLNLWLIDTQPDFTFYMLPTRAWELAIGAALNFLLVPKGLKWQLSAMSLLGFVMVVSSFFVINHNDAFPGILALIPALGTAFIIYGLSEQDNILKQFLSNKPMVFIGKISYSAYLWHWPIVVYYRIYVNERAFNGFEVLMLISASLLAGYWSWKYIEERYRYRQLSNKKVFRVTRWATALAILLSLGIYLSNGMAFRMSESQLVVADDDLMWDINCTESMKPFKELDESFCVVGVPWQEAKTKAIIWGDSHSQHWAQIFDLQAKSKNMSVLIGPRKCPAYLEGNIVKSHYPRYPTFTEDCTTRNQVVLEWLDQNPEVDLIVLAAAWSGHARMSYSDSQPDNLNSLPLEDKSSDLGVKAIEPAFALLLDKLSERSVMLLADIPRPNKVLNECAFSENTWLLRSRCKDSDYKILNADTILDWHKATDQLLNDLASRYPNTTAIIPTAALCDEKSCETYINNELIYKDANHIRRNLKPDSALALAKVIGIESYLESFNSGN</sequence>
<feature type="transmembrane region" description="Helical" evidence="1">
    <location>
        <begin position="135"/>
        <end position="156"/>
    </location>
</feature>
<name>A0A545TCC2_9GAMM</name>
<dbReference type="Pfam" id="PF01757">
    <property type="entry name" value="Acyl_transf_3"/>
    <property type="match status" value="1"/>
</dbReference>
<feature type="transmembrane region" description="Helical" evidence="1">
    <location>
        <begin position="220"/>
        <end position="240"/>
    </location>
</feature>
<dbReference type="InterPro" id="IPR043968">
    <property type="entry name" value="SGNH"/>
</dbReference>
<feature type="transmembrane region" description="Helical" evidence="1">
    <location>
        <begin position="168"/>
        <end position="185"/>
    </location>
</feature>
<dbReference type="PANTHER" id="PTHR23028">
    <property type="entry name" value="ACETYLTRANSFERASE"/>
    <property type="match status" value="1"/>
</dbReference>
<organism evidence="4 5">
    <name type="scientific">Aliikangiella marina</name>
    <dbReference type="NCBI Taxonomy" id="1712262"/>
    <lineage>
        <taxon>Bacteria</taxon>
        <taxon>Pseudomonadati</taxon>
        <taxon>Pseudomonadota</taxon>
        <taxon>Gammaproteobacteria</taxon>
        <taxon>Oceanospirillales</taxon>
        <taxon>Pleioneaceae</taxon>
        <taxon>Aliikangiella</taxon>
    </lineage>
</organism>
<dbReference type="InterPro" id="IPR002656">
    <property type="entry name" value="Acyl_transf_3_dom"/>
</dbReference>
<dbReference type="GO" id="GO:0016020">
    <property type="term" value="C:membrane"/>
    <property type="evidence" value="ECO:0007669"/>
    <property type="project" value="TreeGrafter"/>
</dbReference>
<proteinExistence type="predicted"/>
<dbReference type="GO" id="GO:0016747">
    <property type="term" value="F:acyltransferase activity, transferring groups other than amino-acyl groups"/>
    <property type="evidence" value="ECO:0007669"/>
    <property type="project" value="InterPro"/>
</dbReference>
<dbReference type="InterPro" id="IPR050879">
    <property type="entry name" value="Acyltransferase_3"/>
</dbReference>
<keyword evidence="5" id="KW-1185">Reference proteome</keyword>
<evidence type="ECO:0000259" key="3">
    <source>
        <dbReference type="Pfam" id="PF19040"/>
    </source>
</evidence>
<evidence type="ECO:0000313" key="5">
    <source>
        <dbReference type="Proteomes" id="UP000317839"/>
    </source>
</evidence>
<dbReference type="Pfam" id="PF19040">
    <property type="entry name" value="SGNH"/>
    <property type="match status" value="1"/>
</dbReference>
<feature type="transmembrane region" description="Helical" evidence="1">
    <location>
        <begin position="310"/>
        <end position="331"/>
    </location>
</feature>
<evidence type="ECO:0000256" key="1">
    <source>
        <dbReference type="SAM" id="Phobius"/>
    </source>
</evidence>
<protein>
    <submittedName>
        <fullName evidence="4">Acyltransferase</fullName>
    </submittedName>
</protein>
<feature type="domain" description="SGNH" evidence="3">
    <location>
        <begin position="407"/>
        <end position="647"/>
    </location>
</feature>
<feature type="transmembrane region" description="Helical" evidence="1">
    <location>
        <begin position="246"/>
        <end position="266"/>
    </location>
</feature>